<accession>E9FXX4</accession>
<dbReference type="InterPro" id="IPR012445">
    <property type="entry name" value="ATG101"/>
</dbReference>
<dbReference type="GO" id="GO:0000045">
    <property type="term" value="P:autophagosome assembly"/>
    <property type="evidence" value="ECO:0000318"/>
    <property type="project" value="GO_Central"/>
</dbReference>
<comment type="similarity">
    <text evidence="1">Belongs to the ATG101 family.</text>
</comment>
<dbReference type="PANTHER" id="PTHR13292:SF0">
    <property type="entry name" value="AUTOPHAGY-RELATED PROTEIN 101"/>
    <property type="match status" value="1"/>
</dbReference>
<dbReference type="EMBL" id="GL732526">
    <property type="protein sequence ID" value="EFX88217.1"/>
    <property type="molecule type" value="Genomic_DNA"/>
</dbReference>
<dbReference type="OMA" id="TMNCRSE"/>
<dbReference type="AlphaFoldDB" id="E9FXX4"/>
<dbReference type="InParanoid" id="E9FXX4"/>
<protein>
    <recommendedName>
        <fullName evidence="2">Autophagy-related protein 101</fullName>
    </recommendedName>
</protein>
<evidence type="ECO:0000313" key="4">
    <source>
        <dbReference type="EMBL" id="EFX88217.1"/>
    </source>
</evidence>
<dbReference type="GO" id="GO:0019901">
    <property type="term" value="F:protein kinase binding"/>
    <property type="evidence" value="ECO:0000318"/>
    <property type="project" value="GO_Central"/>
</dbReference>
<dbReference type="OrthoDB" id="10259639at2759"/>
<dbReference type="STRING" id="6669.E9FXX4"/>
<dbReference type="HOGENOM" id="CLU_110397_0_0_1"/>
<dbReference type="KEGG" id="dpx:DAPPUDRAFT_305729"/>
<evidence type="ECO:0000313" key="5">
    <source>
        <dbReference type="Proteomes" id="UP000000305"/>
    </source>
</evidence>
<gene>
    <name evidence="4" type="ORF">DAPPUDRAFT_305729</name>
</gene>
<dbReference type="PANTHER" id="PTHR13292">
    <property type="entry name" value="AUTOPHAGY-RELATED PROTEIN 101"/>
    <property type="match status" value="1"/>
</dbReference>
<sequence length="224" mass="25944">MNARTQVFEMALEGRQVEEAVSSLFHTLLFHRTLGKFHYQQDGKYTVGTVGYEDIDCDFVDLTYVRCSSGEMQRIVHKEATAFSECLRSQERETQGQARSGHISLTFYQTKKARWPFPSENIPWEVWNLRMEIMTLASEIERQLYREKVGELLAEKILYIAESMNRPSYVPKMPNQPELDLIFDTGFVDIQPYLFKISYGTSPVLGSFNMGTTVRRLLKDTLSI</sequence>
<dbReference type="Proteomes" id="UP000000305">
    <property type="component" value="Unassembled WGS sequence"/>
</dbReference>
<dbReference type="FunCoup" id="E9FXX4">
    <property type="interactions" value="152"/>
</dbReference>
<evidence type="ECO:0000256" key="2">
    <source>
        <dbReference type="ARBA" id="ARBA00018874"/>
    </source>
</evidence>
<evidence type="ECO:0000256" key="1">
    <source>
        <dbReference type="ARBA" id="ARBA00007130"/>
    </source>
</evidence>
<keyword evidence="3" id="KW-0072">Autophagy</keyword>
<evidence type="ECO:0000256" key="3">
    <source>
        <dbReference type="ARBA" id="ARBA00023006"/>
    </source>
</evidence>
<proteinExistence type="inferred from homology"/>
<dbReference type="Pfam" id="PF07855">
    <property type="entry name" value="ATG101"/>
    <property type="match status" value="1"/>
</dbReference>
<keyword evidence="5" id="KW-1185">Reference proteome</keyword>
<dbReference type="GO" id="GO:1990316">
    <property type="term" value="C:Atg1/ULK1 kinase complex"/>
    <property type="evidence" value="ECO:0000318"/>
    <property type="project" value="GO_Central"/>
</dbReference>
<dbReference type="eggNOG" id="KOG4493">
    <property type="taxonomic scope" value="Eukaryota"/>
</dbReference>
<dbReference type="GO" id="GO:0000407">
    <property type="term" value="C:phagophore assembly site"/>
    <property type="evidence" value="ECO:0000318"/>
    <property type="project" value="GO_Central"/>
</dbReference>
<organism evidence="4 5">
    <name type="scientific">Daphnia pulex</name>
    <name type="common">Water flea</name>
    <dbReference type="NCBI Taxonomy" id="6669"/>
    <lineage>
        <taxon>Eukaryota</taxon>
        <taxon>Metazoa</taxon>
        <taxon>Ecdysozoa</taxon>
        <taxon>Arthropoda</taxon>
        <taxon>Crustacea</taxon>
        <taxon>Branchiopoda</taxon>
        <taxon>Diplostraca</taxon>
        <taxon>Cladocera</taxon>
        <taxon>Anomopoda</taxon>
        <taxon>Daphniidae</taxon>
        <taxon>Daphnia</taxon>
    </lineage>
</organism>
<name>E9FXX4_DAPPU</name>
<reference evidence="4 5" key="1">
    <citation type="journal article" date="2011" name="Science">
        <title>The ecoresponsive genome of Daphnia pulex.</title>
        <authorList>
            <person name="Colbourne J.K."/>
            <person name="Pfrender M.E."/>
            <person name="Gilbert D."/>
            <person name="Thomas W.K."/>
            <person name="Tucker A."/>
            <person name="Oakley T.H."/>
            <person name="Tokishita S."/>
            <person name="Aerts A."/>
            <person name="Arnold G.J."/>
            <person name="Basu M.K."/>
            <person name="Bauer D.J."/>
            <person name="Caceres C.E."/>
            <person name="Carmel L."/>
            <person name="Casola C."/>
            <person name="Choi J.H."/>
            <person name="Detter J.C."/>
            <person name="Dong Q."/>
            <person name="Dusheyko S."/>
            <person name="Eads B.D."/>
            <person name="Frohlich T."/>
            <person name="Geiler-Samerotte K.A."/>
            <person name="Gerlach D."/>
            <person name="Hatcher P."/>
            <person name="Jogdeo S."/>
            <person name="Krijgsveld J."/>
            <person name="Kriventseva E.V."/>
            <person name="Kultz D."/>
            <person name="Laforsch C."/>
            <person name="Lindquist E."/>
            <person name="Lopez J."/>
            <person name="Manak J.R."/>
            <person name="Muller J."/>
            <person name="Pangilinan J."/>
            <person name="Patwardhan R.P."/>
            <person name="Pitluck S."/>
            <person name="Pritham E.J."/>
            <person name="Rechtsteiner A."/>
            <person name="Rho M."/>
            <person name="Rogozin I.B."/>
            <person name="Sakarya O."/>
            <person name="Salamov A."/>
            <person name="Schaack S."/>
            <person name="Shapiro H."/>
            <person name="Shiga Y."/>
            <person name="Skalitzky C."/>
            <person name="Smith Z."/>
            <person name="Souvorov A."/>
            <person name="Sung W."/>
            <person name="Tang Z."/>
            <person name="Tsuchiya D."/>
            <person name="Tu H."/>
            <person name="Vos H."/>
            <person name="Wang M."/>
            <person name="Wolf Y.I."/>
            <person name="Yamagata H."/>
            <person name="Yamada T."/>
            <person name="Ye Y."/>
            <person name="Shaw J.R."/>
            <person name="Andrews J."/>
            <person name="Crease T.J."/>
            <person name="Tang H."/>
            <person name="Lucas S.M."/>
            <person name="Robertson H.M."/>
            <person name="Bork P."/>
            <person name="Koonin E.V."/>
            <person name="Zdobnov E.M."/>
            <person name="Grigoriev I.V."/>
            <person name="Lynch M."/>
            <person name="Boore J.L."/>
        </authorList>
    </citation>
    <scope>NUCLEOTIDE SEQUENCE [LARGE SCALE GENOMIC DNA]</scope>
</reference>